<name>A0ABQ5DRC6_9ASTR</name>
<evidence type="ECO:0000313" key="4">
    <source>
        <dbReference type="Proteomes" id="UP001151760"/>
    </source>
</evidence>
<evidence type="ECO:0000259" key="2">
    <source>
        <dbReference type="Pfam" id="PF07727"/>
    </source>
</evidence>
<protein>
    <submittedName>
        <fullName evidence="3">Ribonuclease H-like domain-containing protein</fullName>
    </submittedName>
</protein>
<comment type="caution">
    <text evidence="3">The sequence shown here is derived from an EMBL/GenBank/DDBJ whole genome shotgun (WGS) entry which is preliminary data.</text>
</comment>
<dbReference type="InterPro" id="IPR013103">
    <property type="entry name" value="RVT_2"/>
</dbReference>
<feature type="domain" description="Reverse transcriptase Ty1/copia-type" evidence="2">
    <location>
        <begin position="218"/>
        <end position="297"/>
    </location>
</feature>
<sequence>MPHLLPINFNTTVAQPPSPSSNHYHHNIDTSITVSYRQHATPPSTHLRHHSSVSPPLYLFNFEFGCLEKDKCFVKDSSELNFFSENDEVTSHKIFFDDFQTDSQASSPNDDGREPSGSNIGPESESDDTAKEHSSDNDQGSMQICEDDFSKGNDFENNDVPTNLFDTGESNTLRRSSRRSKLPHKLNDYVLNNKSYEEVVLDKNWAQTINEEIEAIFSEDLVENDFKQCGHDNSLYTKESGGSFVALLVYVDDIVLLGNDINEFNKVKTFLKSKFKIKDLGELKYFLGIESHMDLGLRVLKYLKGALGSGVNYEKSEHMSLKVKKQVTLSKSSAEAEYRSIAAATCEVMWVVNNLKDLKVTNLLTAELYFDNSVTIQIVVNLVMHEKTKHFDVDVHIIREKVASGLIKTAKIDSENQTADIFTKALGFP</sequence>
<reference evidence="3" key="2">
    <citation type="submission" date="2022-01" db="EMBL/GenBank/DDBJ databases">
        <authorList>
            <person name="Yamashiro T."/>
            <person name="Shiraishi A."/>
            <person name="Satake H."/>
            <person name="Nakayama K."/>
        </authorList>
    </citation>
    <scope>NUCLEOTIDE SEQUENCE</scope>
</reference>
<evidence type="ECO:0000256" key="1">
    <source>
        <dbReference type="SAM" id="MobiDB-lite"/>
    </source>
</evidence>
<dbReference type="CDD" id="cd09272">
    <property type="entry name" value="RNase_HI_RT_Ty1"/>
    <property type="match status" value="1"/>
</dbReference>
<feature type="compositionally biased region" description="Polar residues" evidence="1">
    <location>
        <begin position="159"/>
        <end position="174"/>
    </location>
</feature>
<reference evidence="3" key="1">
    <citation type="journal article" date="2022" name="Int. J. Mol. Sci.">
        <title>Draft Genome of Tanacetum Coccineum: Genomic Comparison of Closely Related Tanacetum-Family Plants.</title>
        <authorList>
            <person name="Yamashiro T."/>
            <person name="Shiraishi A."/>
            <person name="Nakayama K."/>
            <person name="Satake H."/>
        </authorList>
    </citation>
    <scope>NUCLEOTIDE SEQUENCE</scope>
</reference>
<keyword evidence="4" id="KW-1185">Reference proteome</keyword>
<evidence type="ECO:0000313" key="3">
    <source>
        <dbReference type="EMBL" id="GJT41741.1"/>
    </source>
</evidence>
<dbReference type="Proteomes" id="UP001151760">
    <property type="component" value="Unassembled WGS sequence"/>
</dbReference>
<gene>
    <name evidence="3" type="ORF">Tco_0941606</name>
</gene>
<dbReference type="Pfam" id="PF07727">
    <property type="entry name" value="RVT_2"/>
    <property type="match status" value="1"/>
</dbReference>
<feature type="region of interest" description="Disordered" evidence="1">
    <location>
        <begin position="101"/>
        <end position="179"/>
    </location>
</feature>
<dbReference type="EMBL" id="BQNB010015587">
    <property type="protein sequence ID" value="GJT41741.1"/>
    <property type="molecule type" value="Genomic_DNA"/>
</dbReference>
<dbReference type="PANTHER" id="PTHR11439:SF489">
    <property type="entry name" value="RNA-DIRECTED DNA POLYMERASE"/>
    <property type="match status" value="1"/>
</dbReference>
<dbReference type="PANTHER" id="PTHR11439">
    <property type="entry name" value="GAG-POL-RELATED RETROTRANSPOSON"/>
    <property type="match status" value="1"/>
</dbReference>
<organism evidence="3 4">
    <name type="scientific">Tanacetum coccineum</name>
    <dbReference type="NCBI Taxonomy" id="301880"/>
    <lineage>
        <taxon>Eukaryota</taxon>
        <taxon>Viridiplantae</taxon>
        <taxon>Streptophyta</taxon>
        <taxon>Embryophyta</taxon>
        <taxon>Tracheophyta</taxon>
        <taxon>Spermatophyta</taxon>
        <taxon>Magnoliopsida</taxon>
        <taxon>eudicotyledons</taxon>
        <taxon>Gunneridae</taxon>
        <taxon>Pentapetalae</taxon>
        <taxon>asterids</taxon>
        <taxon>campanulids</taxon>
        <taxon>Asterales</taxon>
        <taxon>Asteraceae</taxon>
        <taxon>Asteroideae</taxon>
        <taxon>Anthemideae</taxon>
        <taxon>Anthemidinae</taxon>
        <taxon>Tanacetum</taxon>
    </lineage>
</organism>
<proteinExistence type="predicted"/>
<accession>A0ABQ5DRC6</accession>